<evidence type="ECO:0000256" key="1">
    <source>
        <dbReference type="ARBA" id="ARBA00004141"/>
    </source>
</evidence>
<dbReference type="GO" id="GO:0005886">
    <property type="term" value="C:plasma membrane"/>
    <property type="evidence" value="ECO:0007669"/>
    <property type="project" value="TreeGrafter"/>
</dbReference>
<keyword evidence="4 6" id="KW-1133">Transmembrane helix</keyword>
<protein>
    <recommendedName>
        <fullName evidence="7">Ion transport domain-containing protein</fullName>
    </recommendedName>
</protein>
<dbReference type="EMBL" id="UYWW01012909">
    <property type="protein sequence ID" value="VDM22617.1"/>
    <property type="molecule type" value="Genomic_DNA"/>
</dbReference>
<dbReference type="PANTHER" id="PTHR10582">
    <property type="entry name" value="TRANSIENT RECEPTOR POTENTIAL ION CHANNEL PROTEIN"/>
    <property type="match status" value="1"/>
</dbReference>
<dbReference type="InterPro" id="IPR005821">
    <property type="entry name" value="Ion_trans_dom"/>
</dbReference>
<accession>A0A3P7F276</accession>
<dbReference type="Gene3D" id="1.10.287.70">
    <property type="match status" value="1"/>
</dbReference>
<evidence type="ECO:0000256" key="6">
    <source>
        <dbReference type="SAM" id="Phobius"/>
    </source>
</evidence>
<keyword evidence="2 6" id="KW-0812">Transmembrane</keyword>
<dbReference type="OrthoDB" id="533508at2759"/>
<proteinExistence type="predicted"/>
<reference evidence="8 9" key="1">
    <citation type="submission" date="2018-11" db="EMBL/GenBank/DDBJ databases">
        <authorList>
            <consortium name="Pathogen Informatics"/>
        </authorList>
    </citation>
    <scope>NUCLEOTIDE SEQUENCE [LARGE SCALE GENOMIC DNA]</scope>
</reference>
<evidence type="ECO:0000313" key="8">
    <source>
        <dbReference type="EMBL" id="VDM22617.1"/>
    </source>
</evidence>
<dbReference type="InterPro" id="IPR024862">
    <property type="entry name" value="TRPV"/>
</dbReference>
<dbReference type="Pfam" id="PF00520">
    <property type="entry name" value="Ion_trans"/>
    <property type="match status" value="1"/>
</dbReference>
<organism evidence="8 9">
    <name type="scientific">Wuchereria bancrofti</name>
    <dbReference type="NCBI Taxonomy" id="6293"/>
    <lineage>
        <taxon>Eukaryota</taxon>
        <taxon>Metazoa</taxon>
        <taxon>Ecdysozoa</taxon>
        <taxon>Nematoda</taxon>
        <taxon>Chromadorea</taxon>
        <taxon>Rhabditida</taxon>
        <taxon>Spirurina</taxon>
        <taxon>Spiruromorpha</taxon>
        <taxon>Filarioidea</taxon>
        <taxon>Onchocercidae</taxon>
        <taxon>Wuchereria</taxon>
    </lineage>
</organism>
<dbReference type="GO" id="GO:0098703">
    <property type="term" value="P:calcium ion import across plasma membrane"/>
    <property type="evidence" value="ECO:0007669"/>
    <property type="project" value="TreeGrafter"/>
</dbReference>
<evidence type="ECO:0000256" key="4">
    <source>
        <dbReference type="ARBA" id="ARBA00022989"/>
    </source>
</evidence>
<keyword evidence="5 6" id="KW-0472">Membrane</keyword>
<evidence type="ECO:0000256" key="5">
    <source>
        <dbReference type="ARBA" id="ARBA00023136"/>
    </source>
</evidence>
<sequence length="374" mass="42814">MIAGDMIRFAIISAIFLVSFSQVFYFLGKDMHVKQELNPLNPDYCEVKGYDIFTYSSFLETFITLFRASMGGYDYEEFSCANYEVLTKILFVLYMFIMPIMLINILIAMMGNTYTTVIAQAEKAWRQQYAQIVMVLERSVKKEKLAACQLEYSIRLNEANDAGMEIRGLMVIKQTKKTRARQRKQAITNWKTIGRKVIHTVERLGVDYAQELLHSYNCLIDEPAGAVILRRDTVLPPPTRSMTRSRAYETSTNTQSEKIEHLNDISIEKEIIVLQLCKLFLFILELITTKQSTTMILEKLPMRKTARGHQLVPSLDIPNMPAVGTPPRAVSPRIRKDMFRRKDSFCASSSSASSSTQVRKFILNLCKTGSQQSR</sequence>
<keyword evidence="9" id="KW-1185">Reference proteome</keyword>
<dbReference type="OMA" id="HIHEIPI"/>
<evidence type="ECO:0000256" key="3">
    <source>
        <dbReference type="ARBA" id="ARBA00022737"/>
    </source>
</evidence>
<keyword evidence="3" id="KW-0677">Repeat</keyword>
<feature type="transmembrane region" description="Helical" evidence="6">
    <location>
        <begin position="89"/>
        <end position="110"/>
    </location>
</feature>
<dbReference type="AlphaFoldDB" id="A0A3P7F276"/>
<dbReference type="InParanoid" id="A0A3P7F276"/>
<evidence type="ECO:0000313" key="9">
    <source>
        <dbReference type="Proteomes" id="UP000270924"/>
    </source>
</evidence>
<feature type="domain" description="Ion transport" evidence="7">
    <location>
        <begin position="2"/>
        <end position="120"/>
    </location>
</feature>
<dbReference type="Proteomes" id="UP000270924">
    <property type="component" value="Unassembled WGS sequence"/>
</dbReference>
<gene>
    <name evidence="8" type="ORF">WBA_LOCUS12572</name>
</gene>
<name>A0A3P7F276_WUCBA</name>
<evidence type="ECO:0000259" key="7">
    <source>
        <dbReference type="Pfam" id="PF00520"/>
    </source>
</evidence>
<dbReference type="PANTHER" id="PTHR10582:SF2">
    <property type="entry name" value="INACTIVE"/>
    <property type="match status" value="1"/>
</dbReference>
<dbReference type="GO" id="GO:0005262">
    <property type="term" value="F:calcium channel activity"/>
    <property type="evidence" value="ECO:0007669"/>
    <property type="project" value="TreeGrafter"/>
</dbReference>
<comment type="subcellular location">
    <subcellularLocation>
        <location evidence="1">Membrane</location>
        <topology evidence="1">Multi-pass membrane protein</topology>
    </subcellularLocation>
</comment>
<feature type="transmembrane region" description="Helical" evidence="6">
    <location>
        <begin position="6"/>
        <end position="27"/>
    </location>
</feature>
<evidence type="ECO:0000256" key="2">
    <source>
        <dbReference type="ARBA" id="ARBA00022692"/>
    </source>
</evidence>